<dbReference type="Proteomes" id="UP000503399">
    <property type="component" value="Chromosome"/>
</dbReference>
<sequence>MRVVQYALQPVMRPSTGEIVARVWRTSAPFSANGDRVLEQALLDAARWRALGLLPPEPVWMPAPRVHRLEDVAGLRRVTEAIRPMAWVVQREEEVRPIAELRLLQSMAPIIVDRRTAERWGVELGDVMVEVTDRDPEPMDPAHAVMRAEHEATVGRAIGIGVAAVWGMAVARPTWLGAAPMGVRTEAEARA</sequence>
<reference evidence="1 2" key="1">
    <citation type="submission" date="2020-02" db="EMBL/GenBank/DDBJ databases">
        <authorList>
            <person name="Hogendoorn C."/>
        </authorList>
    </citation>
    <scope>NUCLEOTIDE SEQUENCE [LARGE SCALE GENOMIC DNA]</scope>
    <source>
        <strain evidence="1">R501</strain>
    </source>
</reference>
<evidence type="ECO:0000313" key="2">
    <source>
        <dbReference type="Proteomes" id="UP000503399"/>
    </source>
</evidence>
<dbReference type="AlphaFoldDB" id="A0A6F8ZHU1"/>
<name>A0A6F8ZHU1_9FIRM</name>
<gene>
    <name evidence="1" type="ORF">R50_2015</name>
</gene>
<keyword evidence="2" id="KW-1185">Reference proteome</keyword>
<protein>
    <submittedName>
        <fullName evidence="1">Uncharacterized protein</fullName>
    </submittedName>
</protein>
<organism evidence="1 2">
    <name type="scientific">Candidatus Hydrogenisulfobacillus filiaventi</name>
    <dbReference type="NCBI Taxonomy" id="2707344"/>
    <lineage>
        <taxon>Bacteria</taxon>
        <taxon>Bacillati</taxon>
        <taxon>Bacillota</taxon>
        <taxon>Clostridia</taxon>
        <taxon>Eubacteriales</taxon>
        <taxon>Clostridiales Family XVII. Incertae Sedis</taxon>
        <taxon>Candidatus Hydrogenisulfobacillus</taxon>
    </lineage>
</organism>
<dbReference type="EMBL" id="LR778114">
    <property type="protein sequence ID" value="CAB1129512.1"/>
    <property type="molecule type" value="Genomic_DNA"/>
</dbReference>
<accession>A0A6F8ZHU1</accession>
<evidence type="ECO:0000313" key="1">
    <source>
        <dbReference type="EMBL" id="CAB1129512.1"/>
    </source>
</evidence>
<proteinExistence type="predicted"/>
<dbReference type="KEGG" id="hfv:R50_2015"/>